<keyword evidence="1" id="KW-0472">Membrane</keyword>
<reference evidence="2 3" key="1">
    <citation type="submission" date="2018-04" db="EMBL/GenBank/DDBJ databases">
        <title>Genome sequencing of Flavobacterium sp. HYN0059.</title>
        <authorList>
            <person name="Yi H."/>
            <person name="Baek C."/>
        </authorList>
    </citation>
    <scope>NUCLEOTIDE SEQUENCE [LARGE SCALE GENOMIC DNA]</scope>
    <source>
        <strain evidence="2 3">HYN0059</strain>
    </source>
</reference>
<dbReference type="KEGG" id="falb:HYN59_12580"/>
<gene>
    <name evidence="2" type="ORF">HYN59_12580</name>
</gene>
<feature type="transmembrane region" description="Helical" evidence="1">
    <location>
        <begin position="65"/>
        <end position="85"/>
    </location>
</feature>
<protein>
    <recommendedName>
        <fullName evidence="4">DUF4870 domain-containing protein</fullName>
    </recommendedName>
</protein>
<keyword evidence="1" id="KW-1133">Transmembrane helix</keyword>
<evidence type="ECO:0000313" key="3">
    <source>
        <dbReference type="Proteomes" id="UP000244929"/>
    </source>
</evidence>
<sequence length="178" mass="21069">MEYTEGTIKHEEIIYPQEYEKAANAYLMTVVAIIAGLPLPIINVLASFGYYLANRRTIYFIRWHCIQSILAQLVMLPFNSFLFWWTVSIIFKNDSIDLRDIERHTYYEHHATVIDIFSSATIYYWIYLSLVLFFNLVEFFSVIYTATQVKKGYNVRWFLIANITDALCAKENRDPYKL</sequence>
<proteinExistence type="predicted"/>
<dbReference type="EMBL" id="CP029186">
    <property type="protein sequence ID" value="AWH85889.1"/>
    <property type="molecule type" value="Genomic_DNA"/>
</dbReference>
<feature type="transmembrane region" description="Helical" evidence="1">
    <location>
        <begin position="122"/>
        <end position="146"/>
    </location>
</feature>
<evidence type="ECO:0000313" key="2">
    <source>
        <dbReference type="EMBL" id="AWH85889.1"/>
    </source>
</evidence>
<keyword evidence="1" id="KW-0812">Transmembrane</keyword>
<dbReference type="RefSeq" id="WP_108778591.1">
    <property type="nucleotide sequence ID" value="NZ_CP029186.1"/>
</dbReference>
<dbReference type="AlphaFoldDB" id="A0A2S1R009"/>
<evidence type="ECO:0008006" key="4">
    <source>
        <dbReference type="Google" id="ProtNLM"/>
    </source>
</evidence>
<organism evidence="2 3">
    <name type="scientific">Flavobacterium album</name>
    <dbReference type="NCBI Taxonomy" id="2175091"/>
    <lineage>
        <taxon>Bacteria</taxon>
        <taxon>Pseudomonadati</taxon>
        <taxon>Bacteroidota</taxon>
        <taxon>Flavobacteriia</taxon>
        <taxon>Flavobacteriales</taxon>
        <taxon>Flavobacteriaceae</taxon>
        <taxon>Flavobacterium</taxon>
    </lineage>
</organism>
<dbReference type="Proteomes" id="UP000244929">
    <property type="component" value="Chromosome"/>
</dbReference>
<accession>A0A2S1R009</accession>
<keyword evidence="3" id="KW-1185">Reference proteome</keyword>
<name>A0A2S1R009_9FLAO</name>
<dbReference type="OrthoDB" id="1092330at2"/>
<feature type="transmembrane region" description="Helical" evidence="1">
    <location>
        <begin position="25"/>
        <end position="53"/>
    </location>
</feature>
<evidence type="ECO:0000256" key="1">
    <source>
        <dbReference type="SAM" id="Phobius"/>
    </source>
</evidence>